<evidence type="ECO:0000313" key="2">
    <source>
        <dbReference type="Proteomes" id="UP000236732"/>
    </source>
</evidence>
<name>A0A1H6EQT7_9ACTN</name>
<dbReference type="InterPro" id="IPR004401">
    <property type="entry name" value="YbaB/EbfC"/>
</dbReference>
<keyword evidence="2" id="KW-1185">Reference proteome</keyword>
<sequence>MLDRELGALDLDKILKNADQHMRRAVEFQETLHKLKGRAEDEDGLVAAEYGSGGLQELTLHPKAMRLTSGELAERVKEVIAEAASDLQRQVSDAMAEAFGEENNPMRFGRGPEGTMEAVRQAESAYNRSHEDIMGELDKIRQRMEG</sequence>
<dbReference type="InterPro" id="IPR036894">
    <property type="entry name" value="YbaB-like_sf"/>
</dbReference>
<dbReference type="RefSeq" id="WP_103960660.1">
    <property type="nucleotide sequence ID" value="NZ_FNVT01000013.1"/>
</dbReference>
<organism evidence="1 2">
    <name type="scientific">Nonomuraea solani</name>
    <dbReference type="NCBI Taxonomy" id="1144553"/>
    <lineage>
        <taxon>Bacteria</taxon>
        <taxon>Bacillati</taxon>
        <taxon>Actinomycetota</taxon>
        <taxon>Actinomycetes</taxon>
        <taxon>Streptosporangiales</taxon>
        <taxon>Streptosporangiaceae</taxon>
        <taxon>Nonomuraea</taxon>
    </lineage>
</organism>
<dbReference type="AlphaFoldDB" id="A0A1H6EQT7"/>
<dbReference type="GO" id="GO:0003677">
    <property type="term" value="F:DNA binding"/>
    <property type="evidence" value="ECO:0007669"/>
    <property type="project" value="UniProtKB-KW"/>
</dbReference>
<proteinExistence type="predicted"/>
<reference evidence="1 2" key="1">
    <citation type="submission" date="2016-10" db="EMBL/GenBank/DDBJ databases">
        <authorList>
            <person name="de Groot N.N."/>
        </authorList>
    </citation>
    <scope>NUCLEOTIDE SEQUENCE [LARGE SCALE GENOMIC DNA]</scope>
    <source>
        <strain evidence="1 2">CGMCC 4.7037</strain>
    </source>
</reference>
<dbReference type="OrthoDB" id="3829223at2"/>
<dbReference type="Gene3D" id="3.30.1310.10">
    <property type="entry name" value="Nucleoid-associated protein YbaB-like domain"/>
    <property type="match status" value="1"/>
</dbReference>
<protein>
    <submittedName>
        <fullName evidence="1">YbaB/EbfC DNA-binding family protein</fullName>
    </submittedName>
</protein>
<dbReference type="Proteomes" id="UP000236732">
    <property type="component" value="Unassembled WGS sequence"/>
</dbReference>
<evidence type="ECO:0000313" key="1">
    <source>
        <dbReference type="EMBL" id="SEG99441.1"/>
    </source>
</evidence>
<keyword evidence="1" id="KW-0238">DNA-binding</keyword>
<dbReference type="Pfam" id="PF02575">
    <property type="entry name" value="YbaB_DNA_bd"/>
    <property type="match status" value="1"/>
</dbReference>
<gene>
    <name evidence="1" type="ORF">SAMN05444920_11344</name>
</gene>
<dbReference type="EMBL" id="FNVT01000013">
    <property type="protein sequence ID" value="SEG99441.1"/>
    <property type="molecule type" value="Genomic_DNA"/>
</dbReference>
<dbReference type="SUPFAM" id="SSF82607">
    <property type="entry name" value="YbaB-like"/>
    <property type="match status" value="1"/>
</dbReference>
<accession>A0A1H6EQT7</accession>